<evidence type="ECO:0000313" key="1">
    <source>
        <dbReference type="EMBL" id="KAI6085282.1"/>
    </source>
</evidence>
<comment type="caution">
    <text evidence="1">The sequence shown here is derived from an EMBL/GenBank/DDBJ whole genome shotgun (WGS) entry which is preliminary data.</text>
</comment>
<evidence type="ECO:0000313" key="2">
    <source>
        <dbReference type="Proteomes" id="UP001497680"/>
    </source>
</evidence>
<dbReference type="EMBL" id="MU394327">
    <property type="protein sequence ID" value="KAI6085282.1"/>
    <property type="molecule type" value="Genomic_DNA"/>
</dbReference>
<keyword evidence="2" id="KW-1185">Reference proteome</keyword>
<sequence>MSDDYHIFKFETMYGSVYLVSGVALDELIIPERDHIFLFHAPENVSIPLVLREHSTVPNDDLPVSPPSQDSDYHIWRIPPKQFRLVGACLYAFLGTYFRESALYPHDHLGCVMSEDLEIPDPVDLFDTETRFTHLPFLHRARTVGLPQVQTPYSILERCHELLDRPIPSNIMYEIGGAFLNEAMKDTAKSTGSLLYWALLPLVVNLGPATTSLFEESYLSYFDPKYEPKADDDFLQVNVPLIERCQDASISNLKKAPVRDLRGAQTKNYPFQGSKNPCGSEFRV</sequence>
<proteinExistence type="predicted"/>
<accession>A0ACC0CXW8</accession>
<gene>
    <name evidence="1" type="ORF">F4821DRAFT_261121</name>
</gene>
<dbReference type="Proteomes" id="UP001497680">
    <property type="component" value="Unassembled WGS sequence"/>
</dbReference>
<name>A0ACC0CXW8_9PEZI</name>
<protein>
    <submittedName>
        <fullName evidence="1">Uncharacterized protein</fullName>
    </submittedName>
</protein>
<organism evidence="1 2">
    <name type="scientific">Hypoxylon rubiginosum</name>
    <dbReference type="NCBI Taxonomy" id="110542"/>
    <lineage>
        <taxon>Eukaryota</taxon>
        <taxon>Fungi</taxon>
        <taxon>Dikarya</taxon>
        <taxon>Ascomycota</taxon>
        <taxon>Pezizomycotina</taxon>
        <taxon>Sordariomycetes</taxon>
        <taxon>Xylariomycetidae</taxon>
        <taxon>Xylariales</taxon>
        <taxon>Hypoxylaceae</taxon>
        <taxon>Hypoxylon</taxon>
    </lineage>
</organism>
<reference evidence="1 2" key="1">
    <citation type="journal article" date="2022" name="New Phytol.">
        <title>Ecological generalism drives hyperdiversity of secondary metabolite gene clusters in xylarialean endophytes.</title>
        <authorList>
            <person name="Franco M.E.E."/>
            <person name="Wisecaver J.H."/>
            <person name="Arnold A.E."/>
            <person name="Ju Y.M."/>
            <person name="Slot J.C."/>
            <person name="Ahrendt S."/>
            <person name="Moore L.P."/>
            <person name="Eastman K.E."/>
            <person name="Scott K."/>
            <person name="Konkel Z."/>
            <person name="Mondo S.J."/>
            <person name="Kuo A."/>
            <person name="Hayes R.D."/>
            <person name="Haridas S."/>
            <person name="Andreopoulos B."/>
            <person name="Riley R."/>
            <person name="LaButti K."/>
            <person name="Pangilinan J."/>
            <person name="Lipzen A."/>
            <person name="Amirebrahimi M."/>
            <person name="Yan J."/>
            <person name="Adam C."/>
            <person name="Keymanesh K."/>
            <person name="Ng V."/>
            <person name="Louie K."/>
            <person name="Northen T."/>
            <person name="Drula E."/>
            <person name="Henrissat B."/>
            <person name="Hsieh H.M."/>
            <person name="Youens-Clark K."/>
            <person name="Lutzoni F."/>
            <person name="Miadlikowska J."/>
            <person name="Eastwood D.C."/>
            <person name="Hamelin R.C."/>
            <person name="Grigoriev I.V."/>
            <person name="U'Ren J.M."/>
        </authorList>
    </citation>
    <scope>NUCLEOTIDE SEQUENCE [LARGE SCALE GENOMIC DNA]</scope>
    <source>
        <strain evidence="1 2">ER1909</strain>
    </source>
</reference>